<accession>A0ABP9SLH7</accession>
<evidence type="ECO:0000259" key="1">
    <source>
        <dbReference type="Pfam" id="PF07883"/>
    </source>
</evidence>
<dbReference type="InterPro" id="IPR013096">
    <property type="entry name" value="Cupin_2"/>
</dbReference>
<feature type="domain" description="Cupin type-2" evidence="1">
    <location>
        <begin position="74"/>
        <end position="141"/>
    </location>
</feature>
<dbReference type="Proteomes" id="UP001501570">
    <property type="component" value="Unassembled WGS sequence"/>
</dbReference>
<dbReference type="SUPFAM" id="SSF51182">
    <property type="entry name" value="RmlC-like cupins"/>
    <property type="match status" value="1"/>
</dbReference>
<dbReference type="Gene3D" id="2.60.120.10">
    <property type="entry name" value="Jelly Rolls"/>
    <property type="match status" value="1"/>
</dbReference>
<proteinExistence type="predicted"/>
<gene>
    <name evidence="2" type="ORF">GCM10023322_72500</name>
</gene>
<dbReference type="PANTHER" id="PTHR36440:SF1">
    <property type="entry name" value="PUTATIVE (AFU_ORTHOLOGUE AFUA_8G07350)-RELATED"/>
    <property type="match status" value="1"/>
</dbReference>
<name>A0ABP9SLH7_9ACTN</name>
<evidence type="ECO:0000313" key="2">
    <source>
        <dbReference type="EMBL" id="GAA5198649.1"/>
    </source>
</evidence>
<reference evidence="3" key="1">
    <citation type="journal article" date="2019" name="Int. J. Syst. Evol. Microbiol.">
        <title>The Global Catalogue of Microorganisms (GCM) 10K type strain sequencing project: providing services to taxonomists for standard genome sequencing and annotation.</title>
        <authorList>
            <consortium name="The Broad Institute Genomics Platform"/>
            <consortium name="The Broad Institute Genome Sequencing Center for Infectious Disease"/>
            <person name="Wu L."/>
            <person name="Ma J."/>
        </authorList>
    </citation>
    <scope>NUCLEOTIDE SEQUENCE [LARGE SCALE GENOMIC DNA]</scope>
    <source>
        <strain evidence="3">JCM 18304</strain>
    </source>
</reference>
<dbReference type="PANTHER" id="PTHR36440">
    <property type="entry name" value="PUTATIVE (AFU_ORTHOLOGUE AFUA_8G07350)-RELATED"/>
    <property type="match status" value="1"/>
</dbReference>
<sequence>MSRSVRLNTLATPDDTVARSRAVRDRPPRRSRRHPHQREAVISLDTQVIDNPISGERIVIHENVSGPGRLAWELVLAPGGRVPSSHAHPAQEERFTVIEGRMRFRVGLRPIVAGAGTTVVVPPGTVHSFANAGPDPARVLVTTDPALEMAALLETAAAMAREQHAAGRALPRVLDLALFMCDFEREVRAPYLPVAPVRLVMRTLARLAGALGRDSRYRRLRPR</sequence>
<dbReference type="EMBL" id="BAABJQ010000034">
    <property type="protein sequence ID" value="GAA5198649.1"/>
    <property type="molecule type" value="Genomic_DNA"/>
</dbReference>
<dbReference type="InterPro" id="IPR014710">
    <property type="entry name" value="RmlC-like_jellyroll"/>
</dbReference>
<organism evidence="2 3">
    <name type="scientific">Rugosimonospora acidiphila</name>
    <dbReference type="NCBI Taxonomy" id="556531"/>
    <lineage>
        <taxon>Bacteria</taxon>
        <taxon>Bacillati</taxon>
        <taxon>Actinomycetota</taxon>
        <taxon>Actinomycetes</taxon>
        <taxon>Micromonosporales</taxon>
        <taxon>Micromonosporaceae</taxon>
        <taxon>Rugosimonospora</taxon>
    </lineage>
</organism>
<protein>
    <recommendedName>
        <fullName evidence="1">Cupin type-2 domain-containing protein</fullName>
    </recommendedName>
</protein>
<dbReference type="Pfam" id="PF07883">
    <property type="entry name" value="Cupin_2"/>
    <property type="match status" value="1"/>
</dbReference>
<dbReference type="InterPro" id="IPR011051">
    <property type="entry name" value="RmlC_Cupin_sf"/>
</dbReference>
<keyword evidence="3" id="KW-1185">Reference proteome</keyword>
<comment type="caution">
    <text evidence="2">The sequence shown here is derived from an EMBL/GenBank/DDBJ whole genome shotgun (WGS) entry which is preliminary data.</text>
</comment>
<evidence type="ECO:0000313" key="3">
    <source>
        <dbReference type="Proteomes" id="UP001501570"/>
    </source>
</evidence>
<dbReference type="InterPro" id="IPR053146">
    <property type="entry name" value="QDO-like"/>
</dbReference>